<keyword evidence="9" id="KW-1185">Reference proteome</keyword>
<dbReference type="FunFam" id="3.30.1360.40:FF:000001">
    <property type="entry name" value="Ribosome-recycling factor"/>
    <property type="match status" value="1"/>
</dbReference>
<reference evidence="8 9" key="1">
    <citation type="submission" date="2021-10" db="EMBL/GenBank/DDBJ databases">
        <title>Anaerobic single-cell dispensing facilitates the cultivation of human gut bacteria.</title>
        <authorList>
            <person name="Afrizal A."/>
        </authorList>
    </citation>
    <scope>NUCLEOTIDE SEQUENCE [LARGE SCALE GENOMIC DNA]</scope>
    <source>
        <strain evidence="8 9">CLA-AA-H244</strain>
    </source>
</reference>
<evidence type="ECO:0000256" key="6">
    <source>
        <dbReference type="SAM" id="Coils"/>
    </source>
</evidence>
<dbReference type="Gene3D" id="1.10.132.20">
    <property type="entry name" value="Ribosome-recycling factor"/>
    <property type="match status" value="1"/>
</dbReference>
<dbReference type="Proteomes" id="UP001199355">
    <property type="component" value="Unassembled WGS sequence"/>
</dbReference>
<dbReference type="HAMAP" id="MF_00040">
    <property type="entry name" value="RRF"/>
    <property type="match status" value="1"/>
</dbReference>
<accession>A0AAE3AUP6</accession>
<dbReference type="InterPro" id="IPR036191">
    <property type="entry name" value="RRF_sf"/>
</dbReference>
<dbReference type="PANTHER" id="PTHR20982:SF3">
    <property type="entry name" value="MITOCHONDRIAL RIBOSOME RECYCLING FACTOR PSEUDO 1"/>
    <property type="match status" value="1"/>
</dbReference>
<organism evidence="8 9">
    <name type="scientific">Gallintestinimicrobium propionicum</name>
    <dbReference type="NCBI Taxonomy" id="2981770"/>
    <lineage>
        <taxon>Bacteria</taxon>
        <taxon>Bacillati</taxon>
        <taxon>Bacillota</taxon>
        <taxon>Clostridia</taxon>
        <taxon>Lachnospirales</taxon>
        <taxon>Lachnospiraceae</taxon>
        <taxon>Gallintestinimicrobium</taxon>
    </lineage>
</organism>
<evidence type="ECO:0000313" key="8">
    <source>
        <dbReference type="EMBL" id="MCC2166254.1"/>
    </source>
</evidence>
<keyword evidence="6" id="KW-0175">Coiled coil</keyword>
<keyword evidence="3 5" id="KW-0963">Cytoplasm</keyword>
<evidence type="ECO:0000256" key="2">
    <source>
        <dbReference type="ARBA" id="ARBA00005912"/>
    </source>
</evidence>
<dbReference type="RefSeq" id="WP_021914409.1">
    <property type="nucleotide sequence ID" value="NZ_JAJEQF010000001.1"/>
</dbReference>
<dbReference type="InterPro" id="IPR002661">
    <property type="entry name" value="Ribosome_recyc_fac"/>
</dbReference>
<dbReference type="CDD" id="cd00520">
    <property type="entry name" value="RRF"/>
    <property type="match status" value="1"/>
</dbReference>
<proteinExistence type="inferred from homology"/>
<dbReference type="FunFam" id="1.10.132.20:FF:000001">
    <property type="entry name" value="Ribosome-recycling factor"/>
    <property type="match status" value="1"/>
</dbReference>
<dbReference type="InterPro" id="IPR023584">
    <property type="entry name" value="Ribosome_recyc_fac_dom"/>
</dbReference>
<protein>
    <recommendedName>
        <fullName evidence="5">Ribosome-recycling factor</fullName>
        <shortName evidence="5">RRF</shortName>
    </recommendedName>
    <alternativeName>
        <fullName evidence="5">Ribosome-releasing factor</fullName>
    </alternativeName>
</protein>
<dbReference type="Pfam" id="PF01765">
    <property type="entry name" value="RRF"/>
    <property type="match status" value="1"/>
</dbReference>
<evidence type="ECO:0000259" key="7">
    <source>
        <dbReference type="Pfam" id="PF01765"/>
    </source>
</evidence>
<feature type="domain" description="Ribosome recycling factor" evidence="7">
    <location>
        <begin position="19"/>
        <end position="181"/>
    </location>
</feature>
<evidence type="ECO:0000256" key="1">
    <source>
        <dbReference type="ARBA" id="ARBA00004496"/>
    </source>
</evidence>
<comment type="subcellular location">
    <subcellularLocation>
        <location evidence="1 5">Cytoplasm</location>
    </subcellularLocation>
</comment>
<evidence type="ECO:0000256" key="3">
    <source>
        <dbReference type="ARBA" id="ARBA00022490"/>
    </source>
</evidence>
<dbReference type="NCBIfam" id="TIGR00496">
    <property type="entry name" value="frr"/>
    <property type="match status" value="1"/>
</dbReference>
<name>A0AAE3AUP6_9FIRM</name>
<dbReference type="GO" id="GO:0006415">
    <property type="term" value="P:translational termination"/>
    <property type="evidence" value="ECO:0007669"/>
    <property type="project" value="UniProtKB-UniRule"/>
</dbReference>
<dbReference type="GO" id="GO:0005737">
    <property type="term" value="C:cytoplasm"/>
    <property type="evidence" value="ECO:0007669"/>
    <property type="project" value="UniProtKB-SubCell"/>
</dbReference>
<keyword evidence="4 5" id="KW-0648">Protein biosynthesis</keyword>
<dbReference type="EMBL" id="JAJEQF010000001">
    <property type="protein sequence ID" value="MCC2166254.1"/>
    <property type="molecule type" value="Genomic_DNA"/>
</dbReference>
<comment type="caution">
    <text evidence="8">The sequence shown here is derived from an EMBL/GenBank/DDBJ whole genome shotgun (WGS) entry which is preliminary data.</text>
</comment>
<dbReference type="Gene3D" id="3.30.1360.40">
    <property type="match status" value="1"/>
</dbReference>
<evidence type="ECO:0000256" key="4">
    <source>
        <dbReference type="ARBA" id="ARBA00022917"/>
    </source>
</evidence>
<comment type="function">
    <text evidence="5">Responsible for the release of ribosomes from messenger RNA at the termination of protein biosynthesis. May increase the efficiency of translation by recycling ribosomes from one round of translation to another.</text>
</comment>
<evidence type="ECO:0000256" key="5">
    <source>
        <dbReference type="HAMAP-Rule" id="MF_00040"/>
    </source>
</evidence>
<dbReference type="SUPFAM" id="SSF55194">
    <property type="entry name" value="Ribosome recycling factor, RRF"/>
    <property type="match status" value="1"/>
</dbReference>
<gene>
    <name evidence="5 8" type="primary">frr</name>
    <name evidence="8" type="ORF">LKD45_00835</name>
</gene>
<feature type="coiled-coil region" evidence="6">
    <location>
        <begin position="144"/>
        <end position="171"/>
    </location>
</feature>
<dbReference type="AlphaFoldDB" id="A0AAE3AUP6"/>
<dbReference type="GO" id="GO:0043023">
    <property type="term" value="F:ribosomal large subunit binding"/>
    <property type="evidence" value="ECO:0007669"/>
    <property type="project" value="TreeGrafter"/>
</dbReference>
<comment type="similarity">
    <text evidence="2 5">Belongs to the RRF family.</text>
</comment>
<dbReference type="PANTHER" id="PTHR20982">
    <property type="entry name" value="RIBOSOME RECYCLING FACTOR"/>
    <property type="match status" value="1"/>
</dbReference>
<sequence>MDERLQQFETKMEKTCEYLEADFMTIRAGRANPHVLDKIRVDYYGSPTPLQQVGNVTVPEPRMIQIAPWEKSLIKAIEKAIMASDIGITPSNDGNVIRLVFPEVTEERRKALVKDVKKKGEDAKVAVRNVRRDGNDFLKKLGKEDVSEDEIKELEDQLQKLTDKFGKDIDKLVEAKSKEIMTV</sequence>
<evidence type="ECO:0000313" key="9">
    <source>
        <dbReference type="Proteomes" id="UP001199355"/>
    </source>
</evidence>